<dbReference type="InterPro" id="IPR000742">
    <property type="entry name" value="EGF"/>
</dbReference>
<feature type="domain" description="EGF-like" evidence="13">
    <location>
        <begin position="554"/>
        <end position="597"/>
    </location>
</feature>
<keyword evidence="9" id="KW-1015">Disulfide bond</keyword>
<feature type="compositionally biased region" description="Low complexity" evidence="12">
    <location>
        <begin position="177"/>
        <end position="190"/>
    </location>
</feature>
<evidence type="ECO:0000256" key="12">
    <source>
        <dbReference type="SAM" id="MobiDB-lite"/>
    </source>
</evidence>
<dbReference type="InterPro" id="IPR001881">
    <property type="entry name" value="EGF-like_Ca-bd_dom"/>
</dbReference>
<keyword evidence="4" id="KW-0272">Extracellular matrix</keyword>
<dbReference type="InterPro" id="IPR009030">
    <property type="entry name" value="Growth_fac_rcpt_cys_sf"/>
</dbReference>
<dbReference type="InterPro" id="IPR026823">
    <property type="entry name" value="cEGF"/>
</dbReference>
<dbReference type="SMART" id="SM00181">
    <property type="entry name" value="EGF"/>
    <property type="match status" value="7"/>
</dbReference>
<comment type="caution">
    <text evidence="11">Lacks conserved residue(s) required for the propagation of feature annotation.</text>
</comment>
<dbReference type="FunFam" id="2.10.25.10:FF:000008">
    <property type="entry name" value="Signal peptide, CUB domain, EGF-like 2"/>
    <property type="match status" value="1"/>
</dbReference>
<dbReference type="CDD" id="cd00054">
    <property type="entry name" value="EGF_CA"/>
    <property type="match status" value="3"/>
</dbReference>
<dbReference type="EMBL" id="LRGB01002114">
    <property type="protein sequence ID" value="KZS09136.1"/>
    <property type="molecule type" value="Genomic_DNA"/>
</dbReference>
<dbReference type="SUPFAM" id="SSF57196">
    <property type="entry name" value="EGF/Laminin"/>
    <property type="match status" value="1"/>
</dbReference>
<evidence type="ECO:0000256" key="7">
    <source>
        <dbReference type="ARBA" id="ARBA00022737"/>
    </source>
</evidence>
<dbReference type="AlphaFoldDB" id="A0A164S112"/>
<dbReference type="InterPro" id="IPR052235">
    <property type="entry name" value="Nephronectin_domain"/>
</dbReference>
<feature type="domain" description="EGF-like" evidence="13">
    <location>
        <begin position="469"/>
        <end position="512"/>
    </location>
</feature>
<feature type="region of interest" description="Disordered" evidence="12">
    <location>
        <begin position="177"/>
        <end position="204"/>
    </location>
</feature>
<evidence type="ECO:0000256" key="4">
    <source>
        <dbReference type="ARBA" id="ARBA00022530"/>
    </source>
</evidence>
<feature type="domain" description="EGF-like" evidence="13">
    <location>
        <begin position="220"/>
        <end position="262"/>
    </location>
</feature>
<dbReference type="SMART" id="SM00179">
    <property type="entry name" value="EGF_CA"/>
    <property type="match status" value="10"/>
</dbReference>
<proteinExistence type="inferred from homology"/>
<dbReference type="PROSITE" id="PS00010">
    <property type="entry name" value="ASX_HYDROXYL"/>
    <property type="match status" value="5"/>
</dbReference>
<comment type="subcellular location">
    <subcellularLocation>
        <location evidence="1">Secreted</location>
        <location evidence="1">Extracellular space</location>
        <location evidence="1">Extracellular matrix</location>
    </subcellularLocation>
</comment>
<evidence type="ECO:0000256" key="1">
    <source>
        <dbReference type="ARBA" id="ARBA00004498"/>
    </source>
</evidence>
<dbReference type="Proteomes" id="UP000076858">
    <property type="component" value="Unassembled WGS sequence"/>
</dbReference>
<dbReference type="InterPro" id="IPR049883">
    <property type="entry name" value="NOTCH1_EGF-like"/>
</dbReference>
<dbReference type="FunFam" id="2.10.25.10:FF:000017">
    <property type="entry name" value="latent-transforming growth factor beta-binding protein 4 isoform X1"/>
    <property type="match status" value="2"/>
</dbReference>
<evidence type="ECO:0000313" key="15">
    <source>
        <dbReference type="Proteomes" id="UP000076858"/>
    </source>
</evidence>
<keyword evidence="7" id="KW-0677">Repeat</keyword>
<comment type="caution">
    <text evidence="14">The sequence shown here is derived from an EMBL/GenBank/DDBJ whole genome shotgun (WGS) entry which is preliminary data.</text>
</comment>
<gene>
    <name evidence="14" type="ORF">APZ42_026713</name>
</gene>
<feature type="non-terminal residue" evidence="14">
    <location>
        <position position="647"/>
    </location>
</feature>
<evidence type="ECO:0000256" key="6">
    <source>
        <dbReference type="ARBA" id="ARBA00022729"/>
    </source>
</evidence>
<protein>
    <submittedName>
        <fullName evidence="14">Fibrillin-1-like protein</fullName>
    </submittedName>
</protein>
<feature type="compositionally biased region" description="Pro residues" evidence="12">
    <location>
        <begin position="191"/>
        <end position="201"/>
    </location>
</feature>
<evidence type="ECO:0000256" key="5">
    <source>
        <dbReference type="ARBA" id="ARBA00022536"/>
    </source>
</evidence>
<evidence type="ECO:0000313" key="14">
    <source>
        <dbReference type="EMBL" id="KZS09136.1"/>
    </source>
</evidence>
<dbReference type="PANTHER" id="PTHR24050">
    <property type="entry name" value="PA14 DOMAIN-CONTAINING PROTEIN"/>
    <property type="match status" value="1"/>
</dbReference>
<dbReference type="Pfam" id="PF14670">
    <property type="entry name" value="FXa_inhibition"/>
    <property type="match status" value="1"/>
</dbReference>
<accession>A0A164S112</accession>
<dbReference type="STRING" id="35525.A0A164S112"/>
<dbReference type="InterPro" id="IPR018097">
    <property type="entry name" value="EGF_Ca-bd_CS"/>
</dbReference>
<evidence type="ECO:0000256" key="8">
    <source>
        <dbReference type="ARBA" id="ARBA00022837"/>
    </source>
</evidence>
<dbReference type="FunFam" id="2.10.25.10:FF:000038">
    <property type="entry name" value="Fibrillin 2"/>
    <property type="match status" value="1"/>
</dbReference>
<keyword evidence="10" id="KW-0325">Glycoprotein</keyword>
<dbReference type="Gene3D" id="2.10.25.10">
    <property type="entry name" value="Laminin"/>
    <property type="match status" value="10"/>
</dbReference>
<dbReference type="PROSITE" id="PS01187">
    <property type="entry name" value="EGF_CA"/>
    <property type="match status" value="3"/>
</dbReference>
<dbReference type="FunFam" id="2.10.25.10:FF:000005">
    <property type="entry name" value="Fibrillin 2"/>
    <property type="match status" value="1"/>
</dbReference>
<keyword evidence="6" id="KW-0732">Signal</keyword>
<feature type="region of interest" description="Disordered" evidence="12">
    <location>
        <begin position="45"/>
        <end position="103"/>
    </location>
</feature>
<organism evidence="14 15">
    <name type="scientific">Daphnia magna</name>
    <dbReference type="NCBI Taxonomy" id="35525"/>
    <lineage>
        <taxon>Eukaryota</taxon>
        <taxon>Metazoa</taxon>
        <taxon>Ecdysozoa</taxon>
        <taxon>Arthropoda</taxon>
        <taxon>Crustacea</taxon>
        <taxon>Branchiopoda</taxon>
        <taxon>Diplostraca</taxon>
        <taxon>Cladocera</taxon>
        <taxon>Anomopoda</taxon>
        <taxon>Daphniidae</taxon>
        <taxon>Daphnia</taxon>
    </lineage>
</organism>
<evidence type="ECO:0000256" key="2">
    <source>
        <dbReference type="ARBA" id="ARBA00006127"/>
    </source>
</evidence>
<dbReference type="PROSITE" id="PS50026">
    <property type="entry name" value="EGF_3"/>
    <property type="match status" value="5"/>
</dbReference>
<comment type="similarity">
    <text evidence="2">Belongs to the fibulin family.</text>
</comment>
<keyword evidence="3" id="KW-0964">Secreted</keyword>
<keyword evidence="5 11" id="KW-0245">EGF-like domain</keyword>
<dbReference type="GO" id="GO:0005509">
    <property type="term" value="F:calcium ion binding"/>
    <property type="evidence" value="ECO:0007669"/>
    <property type="project" value="InterPro"/>
</dbReference>
<dbReference type="InterPro" id="IPR000152">
    <property type="entry name" value="EGF-type_Asp/Asn_hydroxyl_site"/>
</dbReference>
<dbReference type="Pfam" id="PF07645">
    <property type="entry name" value="EGF_CA"/>
    <property type="match status" value="8"/>
</dbReference>
<evidence type="ECO:0000259" key="13">
    <source>
        <dbReference type="PROSITE" id="PS50026"/>
    </source>
</evidence>
<evidence type="ECO:0000256" key="11">
    <source>
        <dbReference type="PROSITE-ProRule" id="PRU00076"/>
    </source>
</evidence>
<dbReference type="Pfam" id="PF12662">
    <property type="entry name" value="cEGF"/>
    <property type="match status" value="1"/>
</dbReference>
<keyword evidence="15" id="KW-1185">Reference proteome</keyword>
<evidence type="ECO:0000256" key="10">
    <source>
        <dbReference type="ARBA" id="ARBA00023180"/>
    </source>
</evidence>
<dbReference type="PROSITE" id="PS01186">
    <property type="entry name" value="EGF_2"/>
    <property type="match status" value="5"/>
</dbReference>
<evidence type="ECO:0000256" key="9">
    <source>
        <dbReference type="ARBA" id="ARBA00023157"/>
    </source>
</evidence>
<evidence type="ECO:0000256" key="3">
    <source>
        <dbReference type="ARBA" id="ARBA00022525"/>
    </source>
</evidence>
<keyword evidence="8" id="KW-0106">Calcium</keyword>
<dbReference type="PANTHER" id="PTHR24050:SF27">
    <property type="entry name" value="FIBRILLIN-1"/>
    <property type="match status" value="1"/>
</dbReference>
<dbReference type="SUPFAM" id="SSF57184">
    <property type="entry name" value="Growth factor receptor domain"/>
    <property type="match status" value="3"/>
</dbReference>
<name>A0A164S112_9CRUS</name>
<reference evidence="14 15" key="1">
    <citation type="submission" date="2016-03" db="EMBL/GenBank/DDBJ databases">
        <title>EvidentialGene: Evidence-directed Construction of Genes on Genomes.</title>
        <authorList>
            <person name="Gilbert D.G."/>
            <person name="Choi J.-H."/>
            <person name="Mockaitis K."/>
            <person name="Colbourne J."/>
            <person name="Pfrender M."/>
        </authorList>
    </citation>
    <scope>NUCLEOTIDE SEQUENCE [LARGE SCALE GENOMIC DNA]</scope>
    <source>
        <strain evidence="14 15">Xinb3</strain>
        <tissue evidence="14">Complete organism</tissue>
    </source>
</reference>
<feature type="domain" description="EGF-like" evidence="13">
    <location>
        <begin position="513"/>
        <end position="553"/>
    </location>
</feature>
<sequence length="647" mass="71600">MSRHEICNDQRLVFKDVDECLEGTSQCRPPADRCVNLAGSYRCEPISLPTTTRSPPKSTTTTPRTTTSTTPRTTTSTTTRTTTTTPRTTTTTASTTTTGSTTTTARTHIVTVPTRPTGGSSQADRCPAGYRYSRRSRTCLDIDECVEARDYCNKESETCVNERGGYRCAPYNELPQSSSSAAPNLLTTTTPAPPTNRPPARTPSCPRGYVFSEESRRCVDVNECTSEPGPCRGNQQCENTVGSYVCRCAIGYRFNTATQFCEDINECLLDYHDCLSSQRCDNTIGSYTCFRTTSCGTGYTYNSQKSRCEDDDECESGANDCAVLGPLYQCRNTEGSFRCERKRCTDRADGLTHLDEETGHCVQPPQCADGFEPAPRGRCNDIDECARGSPCPRGHQCTNTVGSFTCVNTQKCDPGYEMNSAGTQCQDIDECAKSTHDCKRNQLCQNRPGGYVCACQPGYTIGANRECEDIDECTRFAGQICSPNSRCANTPGSYRCDCKAGFRSGADPRSCVDIDECTETARLCQQNCANTWGSYQCSCQSGYTLAPDNRSCHDVDECELYKERGGLCIGLCVNEPGSYSCQCPEGYRLASDNRTCQDLNFWELRYRRMRQTRSLSSGRIVSQYKRGLLLQRHRLPAQLRPRHRTSK</sequence>
<feature type="domain" description="EGF-like" evidence="13">
    <location>
        <begin position="427"/>
        <end position="468"/>
    </location>
</feature>
<feature type="compositionally biased region" description="Low complexity" evidence="12">
    <location>
        <begin position="49"/>
        <end position="103"/>
    </location>
</feature>